<dbReference type="OrthoDB" id="9801055at2"/>
<dbReference type="EMBL" id="CP002826">
    <property type="protein sequence ID" value="AEI07223.1"/>
    <property type="molecule type" value="Genomic_DNA"/>
</dbReference>
<dbReference type="PATRIC" id="fig|504832.7.peg.2668"/>
<gene>
    <name evidence="7 8" type="primary">murI</name>
    <name evidence="8" type="ordered locus">OCA5_c25280</name>
</gene>
<feature type="binding site" evidence="7">
    <location>
        <begin position="11"/>
        <end position="12"/>
    </location>
    <ligand>
        <name>substrate</name>
    </ligand>
</feature>
<dbReference type="Pfam" id="PF01177">
    <property type="entry name" value="Asp_Glu_race"/>
    <property type="match status" value="1"/>
</dbReference>
<comment type="function">
    <text evidence="7">Provides the (R)-glutamate required for cell wall biosynthesis.</text>
</comment>
<dbReference type="GO" id="GO:0008881">
    <property type="term" value="F:glutamate racemase activity"/>
    <property type="evidence" value="ECO:0007669"/>
    <property type="project" value="UniProtKB-UniRule"/>
</dbReference>
<dbReference type="InterPro" id="IPR004391">
    <property type="entry name" value="Glu_race"/>
</dbReference>
<evidence type="ECO:0000256" key="5">
    <source>
        <dbReference type="ARBA" id="ARBA00023235"/>
    </source>
</evidence>
<feature type="active site" description="Proton donor/acceptor" evidence="7">
    <location>
        <position position="75"/>
    </location>
</feature>
<dbReference type="PANTHER" id="PTHR21198:SF2">
    <property type="entry name" value="GLUTAMATE RACEMASE"/>
    <property type="match status" value="1"/>
</dbReference>
<evidence type="ECO:0000256" key="1">
    <source>
        <dbReference type="ARBA" id="ARBA00001602"/>
    </source>
</evidence>
<dbReference type="eggNOG" id="COG0796">
    <property type="taxonomic scope" value="Bacteria"/>
</dbReference>
<feature type="binding site" evidence="7">
    <location>
        <begin position="189"/>
        <end position="190"/>
    </location>
    <ligand>
        <name>substrate</name>
    </ligand>
</feature>
<dbReference type="UniPathway" id="UPA00219"/>
<dbReference type="KEGG" id="ocg:OCA5_c25280"/>
<comment type="similarity">
    <text evidence="7">Belongs to the aspartate/glutamate racemases family.</text>
</comment>
<dbReference type="SUPFAM" id="SSF53681">
    <property type="entry name" value="Aspartate/glutamate racemase"/>
    <property type="match status" value="2"/>
</dbReference>
<dbReference type="Proteomes" id="UP000007730">
    <property type="component" value="Chromosome"/>
</dbReference>
<evidence type="ECO:0000256" key="6">
    <source>
        <dbReference type="ARBA" id="ARBA00023316"/>
    </source>
</evidence>
<evidence type="ECO:0000256" key="2">
    <source>
        <dbReference type="ARBA" id="ARBA00013090"/>
    </source>
</evidence>
<feature type="binding site" evidence="7">
    <location>
        <begin position="43"/>
        <end position="44"/>
    </location>
    <ligand>
        <name>substrate</name>
    </ligand>
</feature>
<dbReference type="InterPro" id="IPR033134">
    <property type="entry name" value="Asp/Glu_racemase_AS_2"/>
</dbReference>
<dbReference type="RefSeq" id="WP_012562620.1">
    <property type="nucleotide sequence ID" value="NC_011386.1"/>
</dbReference>
<dbReference type="PROSITE" id="PS00923">
    <property type="entry name" value="ASP_GLU_RACEMASE_1"/>
    <property type="match status" value="1"/>
</dbReference>
<dbReference type="EC" id="5.1.1.3" evidence="2 7"/>
<reference evidence="8 9" key="1">
    <citation type="journal article" date="2011" name="J. Bacteriol.">
        <title>Complete genome sequences of the chemolithoautotrophic Oligotropha carboxidovorans strains OM4 and OM5.</title>
        <authorList>
            <person name="Volland S."/>
            <person name="Rachinger M."/>
            <person name="Strittmatter A."/>
            <person name="Daniel R."/>
            <person name="Gottschalk G."/>
            <person name="Meyer O."/>
        </authorList>
    </citation>
    <scope>NUCLEOTIDE SEQUENCE [LARGE SCALE GENOMIC DNA]</scope>
    <source>
        <strain evidence="9">ATCC 49405 / DSM 1227 / KCTC 32145 / OM5</strain>
    </source>
</reference>
<comment type="pathway">
    <text evidence="7">Cell wall biogenesis; peptidoglycan biosynthesis.</text>
</comment>
<evidence type="ECO:0000256" key="3">
    <source>
        <dbReference type="ARBA" id="ARBA00022960"/>
    </source>
</evidence>
<keyword evidence="4 7" id="KW-0573">Peptidoglycan synthesis</keyword>
<keyword evidence="9" id="KW-1185">Reference proteome</keyword>
<keyword evidence="3 7" id="KW-0133">Cell shape</keyword>
<feature type="binding site" evidence="7">
    <location>
        <begin position="76"/>
        <end position="77"/>
    </location>
    <ligand>
        <name>substrate</name>
    </ligand>
</feature>
<protein>
    <recommendedName>
        <fullName evidence="2 7">Glutamate racemase</fullName>
        <ecNumber evidence="2 7">5.1.1.3</ecNumber>
    </recommendedName>
</protein>
<dbReference type="InterPro" id="IPR001920">
    <property type="entry name" value="Asp/Glu_race"/>
</dbReference>
<dbReference type="HAMAP" id="MF_00258">
    <property type="entry name" value="Glu_racemase"/>
    <property type="match status" value="1"/>
</dbReference>
<dbReference type="InterPro" id="IPR015942">
    <property type="entry name" value="Asp/Glu/hydantoin_racemase"/>
</dbReference>
<dbReference type="KEGG" id="oca:OCAR_5459"/>
<dbReference type="Gene3D" id="3.40.50.1860">
    <property type="match status" value="2"/>
</dbReference>
<comment type="catalytic activity">
    <reaction evidence="1 7">
        <text>L-glutamate = D-glutamate</text>
        <dbReference type="Rhea" id="RHEA:12813"/>
        <dbReference type="ChEBI" id="CHEBI:29985"/>
        <dbReference type="ChEBI" id="CHEBI:29986"/>
        <dbReference type="EC" id="5.1.1.3"/>
    </reaction>
</comment>
<keyword evidence="5 7" id="KW-0413">Isomerase</keyword>
<proteinExistence type="inferred from homology"/>
<sequence length="264" mass="28413">MSIPRAILVFDSGLGGLTVLREIAAARPDAAYTYVADDAFFPYGQHEEDEIIARVVPLIGDLIDRHRPDLVVIACNTASTLVMDHLRKAYSVPFVGTVPAIKPACAASKTKKVSVLGTRGTVKREYTRTLIRNFAQGCDVTLVGAENLASLAERALRGEAISDDAVRAEIAACFVEDSPRTDTVVLACTHYPLLLEQIQRIAPWPVAWIDPAPAIARRVVSLIGPQADRSAAPAKFLFTSGRAPTATLETALRPFFGADALDFA</sequence>
<dbReference type="PROSITE" id="PS00924">
    <property type="entry name" value="ASP_GLU_RACEMASE_2"/>
    <property type="match status" value="1"/>
</dbReference>
<dbReference type="HOGENOM" id="CLU_052344_2_0_5"/>
<evidence type="ECO:0000256" key="4">
    <source>
        <dbReference type="ARBA" id="ARBA00022984"/>
    </source>
</evidence>
<organism evidence="8 9">
    <name type="scientific">Afipia carboxidovorans (strain ATCC 49405 / DSM 1227 / KCTC 32145 / OM5)</name>
    <name type="common">Oligotropha carboxidovorans</name>
    <dbReference type="NCBI Taxonomy" id="504832"/>
    <lineage>
        <taxon>Bacteria</taxon>
        <taxon>Pseudomonadati</taxon>
        <taxon>Pseudomonadota</taxon>
        <taxon>Alphaproteobacteria</taxon>
        <taxon>Hyphomicrobiales</taxon>
        <taxon>Nitrobacteraceae</taxon>
        <taxon>Afipia</taxon>
    </lineage>
</organism>
<dbReference type="FunFam" id="3.40.50.1860:FF:000001">
    <property type="entry name" value="Glutamate racemase"/>
    <property type="match status" value="1"/>
</dbReference>
<dbReference type="GO" id="GO:0008360">
    <property type="term" value="P:regulation of cell shape"/>
    <property type="evidence" value="ECO:0007669"/>
    <property type="project" value="UniProtKB-KW"/>
</dbReference>
<keyword evidence="6 7" id="KW-0961">Cell wall biogenesis/degradation</keyword>
<evidence type="ECO:0000313" key="8">
    <source>
        <dbReference type="EMBL" id="AEI07223.1"/>
    </source>
</evidence>
<dbReference type="NCBIfam" id="TIGR00067">
    <property type="entry name" value="glut_race"/>
    <property type="match status" value="1"/>
</dbReference>
<name>B6JDU7_AFIC5</name>
<dbReference type="STRING" id="504832.OCA5_c25280"/>
<feature type="active site" description="Proton donor/acceptor" evidence="7">
    <location>
        <position position="188"/>
    </location>
</feature>
<evidence type="ECO:0000313" key="9">
    <source>
        <dbReference type="Proteomes" id="UP000007730"/>
    </source>
</evidence>
<dbReference type="AlphaFoldDB" id="B6JDU7"/>
<dbReference type="PANTHER" id="PTHR21198">
    <property type="entry name" value="GLUTAMATE RACEMASE"/>
    <property type="match status" value="1"/>
</dbReference>
<dbReference type="GO" id="GO:0071555">
    <property type="term" value="P:cell wall organization"/>
    <property type="evidence" value="ECO:0007669"/>
    <property type="project" value="UniProtKB-KW"/>
</dbReference>
<dbReference type="InterPro" id="IPR018187">
    <property type="entry name" value="Asp/Glu_racemase_AS_1"/>
</dbReference>
<accession>B6JDU7</accession>
<dbReference type="GO" id="GO:0009252">
    <property type="term" value="P:peptidoglycan biosynthetic process"/>
    <property type="evidence" value="ECO:0007669"/>
    <property type="project" value="UniProtKB-UniRule"/>
</dbReference>
<evidence type="ECO:0000256" key="7">
    <source>
        <dbReference type="HAMAP-Rule" id="MF_00258"/>
    </source>
</evidence>